<dbReference type="Pfam" id="PF13472">
    <property type="entry name" value="Lipase_GDSL_2"/>
    <property type="match status" value="1"/>
</dbReference>
<protein>
    <recommendedName>
        <fullName evidence="2">SGNH hydrolase-type esterase domain-containing protein</fullName>
    </recommendedName>
</protein>
<sequence length="219" mass="25001">MKIKLILLFVLAGFCVKSYAQTGFPFDNEIRDFKHKDSLSFPKPDGILFIGSSSIRKWDDLEKRFPDKNIIKRGVGGCELSQVVKYYTPYILFPYHPSKIFIYAGENDIAAGEKADSVLTNMKALWTMINSQLPDTKIYFLSIKPSPSRIALLPEMLKANEMIKAYLQDKPNTLYIDVSTPIYKPGTTEPDASLFQQDMLHLNPTGYDKWQAVLQQYVN</sequence>
<dbReference type="InterPro" id="IPR013830">
    <property type="entry name" value="SGNH_hydro"/>
</dbReference>
<feature type="signal peptide" evidence="1">
    <location>
        <begin position="1"/>
        <end position="20"/>
    </location>
</feature>
<organism evidence="3 4">
    <name type="scientific">Mucilaginibacter ginsenosidivorans</name>
    <dbReference type="NCBI Taxonomy" id="398053"/>
    <lineage>
        <taxon>Bacteria</taxon>
        <taxon>Pseudomonadati</taxon>
        <taxon>Bacteroidota</taxon>
        <taxon>Sphingobacteriia</taxon>
        <taxon>Sphingobacteriales</taxon>
        <taxon>Sphingobacteriaceae</taxon>
        <taxon>Mucilaginibacter</taxon>
    </lineage>
</organism>
<keyword evidence="4" id="KW-1185">Reference proteome</keyword>
<feature type="domain" description="SGNH hydrolase-type esterase" evidence="2">
    <location>
        <begin position="59"/>
        <end position="208"/>
    </location>
</feature>
<feature type="chain" id="PRO_5022879007" description="SGNH hydrolase-type esterase domain-containing protein" evidence="1">
    <location>
        <begin position="21"/>
        <end position="219"/>
    </location>
</feature>
<dbReference type="AlphaFoldDB" id="A0A5B8UV78"/>
<dbReference type="InterPro" id="IPR036514">
    <property type="entry name" value="SGNH_hydro_sf"/>
</dbReference>
<proteinExistence type="predicted"/>
<dbReference type="Gene3D" id="3.40.50.1110">
    <property type="entry name" value="SGNH hydrolase"/>
    <property type="match status" value="1"/>
</dbReference>
<dbReference type="Proteomes" id="UP000321479">
    <property type="component" value="Chromosome"/>
</dbReference>
<dbReference type="RefSeq" id="WP_147031540.1">
    <property type="nucleotide sequence ID" value="NZ_CP042436.1"/>
</dbReference>
<evidence type="ECO:0000313" key="4">
    <source>
        <dbReference type="Proteomes" id="UP000321479"/>
    </source>
</evidence>
<keyword evidence="1" id="KW-0732">Signal</keyword>
<dbReference type="GO" id="GO:0016788">
    <property type="term" value="F:hydrolase activity, acting on ester bonds"/>
    <property type="evidence" value="ECO:0007669"/>
    <property type="project" value="UniProtKB-ARBA"/>
</dbReference>
<reference evidence="3 4" key="1">
    <citation type="journal article" date="2017" name="Curr. Microbiol.">
        <title>Mucilaginibacter ginsenosidivorans sp. nov., Isolated from Soil of Ginseng Field.</title>
        <authorList>
            <person name="Kim M.M."/>
            <person name="Siddiqi M.Z."/>
            <person name="Im W.T."/>
        </authorList>
    </citation>
    <scope>NUCLEOTIDE SEQUENCE [LARGE SCALE GENOMIC DNA]</scope>
    <source>
        <strain evidence="3 4">Gsoil 3017</strain>
    </source>
</reference>
<evidence type="ECO:0000259" key="2">
    <source>
        <dbReference type="Pfam" id="PF13472"/>
    </source>
</evidence>
<dbReference type="KEGG" id="mgin:FRZ54_10365"/>
<gene>
    <name evidence="3" type="ORF">FRZ54_10365</name>
</gene>
<name>A0A5B8UV78_9SPHI</name>
<evidence type="ECO:0000256" key="1">
    <source>
        <dbReference type="SAM" id="SignalP"/>
    </source>
</evidence>
<accession>A0A5B8UV78</accession>
<dbReference type="SUPFAM" id="SSF52266">
    <property type="entry name" value="SGNH hydrolase"/>
    <property type="match status" value="1"/>
</dbReference>
<dbReference type="OrthoDB" id="9790057at2"/>
<evidence type="ECO:0000313" key="3">
    <source>
        <dbReference type="EMBL" id="QEC62964.1"/>
    </source>
</evidence>
<dbReference type="EMBL" id="CP042436">
    <property type="protein sequence ID" value="QEC62964.1"/>
    <property type="molecule type" value="Genomic_DNA"/>
</dbReference>